<evidence type="ECO:0000313" key="2">
    <source>
        <dbReference type="EMBL" id="KAF9066054.1"/>
    </source>
</evidence>
<accession>A0A9P5PMQ9</accession>
<reference evidence="2" key="1">
    <citation type="submission" date="2020-11" db="EMBL/GenBank/DDBJ databases">
        <authorList>
            <consortium name="DOE Joint Genome Institute"/>
            <person name="Ahrendt S."/>
            <person name="Riley R."/>
            <person name="Andreopoulos W."/>
            <person name="Labutti K."/>
            <person name="Pangilinan J."/>
            <person name="Ruiz-Duenas F.J."/>
            <person name="Barrasa J.M."/>
            <person name="Sanchez-Garcia M."/>
            <person name="Camarero S."/>
            <person name="Miyauchi S."/>
            <person name="Serrano A."/>
            <person name="Linde D."/>
            <person name="Babiker R."/>
            <person name="Drula E."/>
            <person name="Ayuso-Fernandez I."/>
            <person name="Pacheco R."/>
            <person name="Padilla G."/>
            <person name="Ferreira P."/>
            <person name="Barriuso J."/>
            <person name="Kellner H."/>
            <person name="Castanera R."/>
            <person name="Alfaro M."/>
            <person name="Ramirez L."/>
            <person name="Pisabarro A.G."/>
            <person name="Kuo A."/>
            <person name="Tritt A."/>
            <person name="Lipzen A."/>
            <person name="He G."/>
            <person name="Yan M."/>
            <person name="Ng V."/>
            <person name="Cullen D."/>
            <person name="Martin F."/>
            <person name="Rosso M.-N."/>
            <person name="Henrissat B."/>
            <person name="Hibbett D."/>
            <person name="Martinez A.T."/>
            <person name="Grigoriev I.V."/>
        </authorList>
    </citation>
    <scope>NUCLEOTIDE SEQUENCE</scope>
    <source>
        <strain evidence="2">AH 40177</strain>
    </source>
</reference>
<evidence type="ECO:0000313" key="3">
    <source>
        <dbReference type="Proteomes" id="UP000772434"/>
    </source>
</evidence>
<evidence type="ECO:0000259" key="1">
    <source>
        <dbReference type="Pfam" id="PF01738"/>
    </source>
</evidence>
<sequence>MIPRLRSVFRHITPRRKMTTNTNVACCTIPPVQSDYTPKGTFKNLGNFNKVYVTGPNSSTNAIVCVFDIFGFYPQTQQGADIIASTLNTTVYMPDFFDPEPPFPYDPFPPTTDEGKQSLGNFFATTASPPKTTAKLLEFGNFLKTNSIASKIGVYGFCWGGKVTVLGGGEGTPFSAVSIIHPAMMSAEDYEKATVPVALYPSGHEPLEEYETIVGILAKKPYASLCDHKYYKNMHHGFAAARSDLKNAENLKEFEDVYGKLVNFFKKALE</sequence>
<keyword evidence="3" id="KW-1185">Reference proteome</keyword>
<comment type="caution">
    <text evidence="2">The sequence shown here is derived from an EMBL/GenBank/DDBJ whole genome shotgun (WGS) entry which is preliminary data.</text>
</comment>
<organism evidence="2 3">
    <name type="scientific">Rhodocollybia butyracea</name>
    <dbReference type="NCBI Taxonomy" id="206335"/>
    <lineage>
        <taxon>Eukaryota</taxon>
        <taxon>Fungi</taxon>
        <taxon>Dikarya</taxon>
        <taxon>Basidiomycota</taxon>
        <taxon>Agaricomycotina</taxon>
        <taxon>Agaricomycetes</taxon>
        <taxon>Agaricomycetidae</taxon>
        <taxon>Agaricales</taxon>
        <taxon>Marasmiineae</taxon>
        <taxon>Omphalotaceae</taxon>
        <taxon>Rhodocollybia</taxon>
    </lineage>
</organism>
<protein>
    <submittedName>
        <fullName evidence="2">Dienelactone hydrolase</fullName>
    </submittedName>
</protein>
<name>A0A9P5PMQ9_9AGAR</name>
<keyword evidence="2" id="KW-0378">Hydrolase</keyword>
<dbReference type="AlphaFoldDB" id="A0A9P5PMQ9"/>
<dbReference type="Gene3D" id="3.40.50.1820">
    <property type="entry name" value="alpha/beta hydrolase"/>
    <property type="match status" value="1"/>
</dbReference>
<dbReference type="EMBL" id="JADNRY010000093">
    <property type="protein sequence ID" value="KAF9066054.1"/>
    <property type="molecule type" value="Genomic_DNA"/>
</dbReference>
<dbReference type="SUPFAM" id="SSF53474">
    <property type="entry name" value="alpha/beta-Hydrolases"/>
    <property type="match status" value="1"/>
</dbReference>
<gene>
    <name evidence="2" type="ORF">BDP27DRAFT_1331134</name>
</gene>
<dbReference type="InterPro" id="IPR002925">
    <property type="entry name" value="Dienelactn_hydro"/>
</dbReference>
<feature type="domain" description="Dienelactone hydrolase" evidence="1">
    <location>
        <begin position="51"/>
        <end position="268"/>
    </location>
</feature>
<dbReference type="OrthoDB" id="2147163at2759"/>
<proteinExistence type="predicted"/>
<dbReference type="PANTHER" id="PTHR47668">
    <property type="entry name" value="DIENELACTONE HYDROLASE FAMILY PROTEIN (AFU_ORTHOLOGUE AFUA_6G01940)"/>
    <property type="match status" value="1"/>
</dbReference>
<dbReference type="PANTHER" id="PTHR47668:SF1">
    <property type="entry name" value="DIENELACTONE HYDROLASE DOMAIN-CONTAINING PROTEIN-RELATED"/>
    <property type="match status" value="1"/>
</dbReference>
<dbReference type="GO" id="GO:0016787">
    <property type="term" value="F:hydrolase activity"/>
    <property type="evidence" value="ECO:0007669"/>
    <property type="project" value="UniProtKB-KW"/>
</dbReference>
<dbReference type="InterPro" id="IPR029058">
    <property type="entry name" value="AB_hydrolase_fold"/>
</dbReference>
<dbReference type="Pfam" id="PF01738">
    <property type="entry name" value="DLH"/>
    <property type="match status" value="1"/>
</dbReference>
<dbReference type="Proteomes" id="UP000772434">
    <property type="component" value="Unassembled WGS sequence"/>
</dbReference>